<name>A0A1M6MYI3_9FIRM</name>
<feature type="domain" description="MobA/VirD2-like nuclease" evidence="2">
    <location>
        <begin position="39"/>
        <end position="173"/>
    </location>
</feature>
<organism evidence="3 4">
    <name type="scientific">Anaerotignum lactatifermentans DSM 14214</name>
    <dbReference type="NCBI Taxonomy" id="1121323"/>
    <lineage>
        <taxon>Bacteria</taxon>
        <taxon>Bacillati</taxon>
        <taxon>Bacillota</taxon>
        <taxon>Clostridia</taxon>
        <taxon>Lachnospirales</taxon>
        <taxon>Anaerotignaceae</taxon>
        <taxon>Anaerotignum</taxon>
    </lineage>
</organism>
<dbReference type="Proteomes" id="UP000183975">
    <property type="component" value="Unassembled WGS sequence"/>
</dbReference>
<evidence type="ECO:0000259" key="2">
    <source>
        <dbReference type="Pfam" id="PF03432"/>
    </source>
</evidence>
<accession>A0A1M6MYI3</accession>
<dbReference type="Pfam" id="PF03432">
    <property type="entry name" value="Relaxase"/>
    <property type="match status" value="1"/>
</dbReference>
<keyword evidence="1" id="KW-0175">Coiled coil</keyword>
<gene>
    <name evidence="3" type="ORF">SAMN02745138_00720</name>
</gene>
<evidence type="ECO:0000313" key="3">
    <source>
        <dbReference type="EMBL" id="SHJ88440.1"/>
    </source>
</evidence>
<protein>
    <submittedName>
        <fullName evidence="3">Relaxase/Mobilisation nuclease domain-containing protein</fullName>
    </submittedName>
</protein>
<evidence type="ECO:0000256" key="1">
    <source>
        <dbReference type="SAM" id="Coils"/>
    </source>
</evidence>
<keyword evidence="4" id="KW-1185">Reference proteome</keyword>
<reference evidence="3 4" key="1">
    <citation type="submission" date="2016-11" db="EMBL/GenBank/DDBJ databases">
        <authorList>
            <person name="Jaros S."/>
            <person name="Januszkiewicz K."/>
            <person name="Wedrychowicz H."/>
        </authorList>
    </citation>
    <scope>NUCLEOTIDE SEQUENCE [LARGE SCALE GENOMIC DNA]</scope>
    <source>
        <strain evidence="3 4">DSM 14214</strain>
    </source>
</reference>
<sequence>MQAALIMEGGFFMATTRLMPLHTGKGRTVGTAISDIIDYVQNPQKTDNGRLITSYQCDSRIADAEFLFNKRQYIAATGRVRGEDDVIAYHIRQSFVPGEITPEEANRLGCELARRFTKGKHAFIVCTHIDKKHIHNHIIFDATALDYQRKFRNFWGSTRAVRRLNDTICIENGYSIVENPKPHGKSYNKWLGDRAKQSQRETLRVMIDQALEQKPADFDTLLKLLEGMGCEVSRRGQSYSLKAPGWDNAARMSKKLGKGYSEAELRAVLAGEKEHTPTRATLHPEPKRTVSLMVDIQEKLRAGKGAGYQRWATGFNLKQMAQTMNYLSEHKLLDYKVLAEKTAAATARYNELSAQIKAAEKRMTEIAVLRTHIINYAKTREVYVAYRKAGYSKKFRAEHEADILLHQTAKKAFDELGMKKLPTVKSLQTEYAELMAQKKAAYSGYRKARDEMKELLTVKANVDRIMGYEEEKQTEKDHTQEQSQGR</sequence>
<proteinExistence type="predicted"/>
<feature type="coiled-coil region" evidence="1">
    <location>
        <begin position="342"/>
        <end position="369"/>
    </location>
</feature>
<dbReference type="EMBL" id="FRAH01000008">
    <property type="protein sequence ID" value="SHJ88440.1"/>
    <property type="molecule type" value="Genomic_DNA"/>
</dbReference>
<dbReference type="AlphaFoldDB" id="A0A1M6MYI3"/>
<evidence type="ECO:0000313" key="4">
    <source>
        <dbReference type="Proteomes" id="UP000183975"/>
    </source>
</evidence>
<dbReference type="InterPro" id="IPR005094">
    <property type="entry name" value="Endonuclease_MobA/VirD2"/>
</dbReference>